<evidence type="ECO:0000313" key="1">
    <source>
        <dbReference type="EMBL" id="AAR28899.1"/>
    </source>
</evidence>
<dbReference type="InterPro" id="IPR009946">
    <property type="entry name" value="AcMNPV_Orf4"/>
</dbReference>
<organismHost>
    <name type="scientific">Lepidoptera</name>
    <name type="common">moths &amp; butterflies</name>
    <dbReference type="NCBI Taxonomy" id="7088"/>
</organismHost>
<keyword evidence="2" id="KW-1185">Reference proteome</keyword>
<dbReference type="OrthoDB" id="32196at10239"/>
<evidence type="ECO:0000313" key="2">
    <source>
        <dbReference type="Proteomes" id="UP000201737"/>
    </source>
</evidence>
<dbReference type="Pfam" id="PF07346">
    <property type="entry name" value="DUF1477"/>
    <property type="match status" value="1"/>
</dbReference>
<name>Q0IKY4_NPVLS</name>
<dbReference type="GeneID" id="5176294"/>
<protein>
    <submittedName>
        <fullName evidence="1">ORF135</fullName>
    </submittedName>
</protein>
<dbReference type="EMBL" id="AY394490">
    <property type="protein sequence ID" value="AAR28899.1"/>
    <property type="molecule type" value="Genomic_DNA"/>
</dbReference>
<reference evidence="1 2" key="2">
    <citation type="journal article" date="2007" name="Virus Res.">
        <title>P13 of Leucania separata multiple nuclear polyhedrosis virus affected the polyhedra and budded virions yields of AcMNPV.</title>
        <authorList>
            <person name="Du E.Q."/>
            <person name="Yan F."/>
            <person name="Jin W.X."/>
            <person name="Lu N."/>
            <person name="Xiao H.Z."/>
            <person name="Lu S.Y."/>
            <person name="Qi Y.P."/>
        </authorList>
    </citation>
    <scope>NUCLEOTIDE SEQUENCE [LARGE SCALE GENOMIC DNA]</scope>
    <source>
        <strain evidence="1 2">AH1</strain>
    </source>
</reference>
<proteinExistence type="predicted"/>
<dbReference type="KEGG" id="vg:5176294"/>
<sequence>MERRERNCSKREFIMPDRNNTDRRRRGGNALLSYANEPGPSQTNPIVQRLSDLVENLMVGRNDNGLYYRFCVCIVRKFFDDRTHRTVETARNLFDKLIDTEFALFNRSRVLDFLIGFLIHRSDLSPNNLIYGSCLDYVLCKRDRLMNN</sequence>
<dbReference type="RefSeq" id="YP_758432.1">
    <property type="nucleotide sequence ID" value="NC_008348.1"/>
</dbReference>
<reference evidence="1 2" key="1">
    <citation type="journal article" date="2007" name="Virus Genes">
        <title>Genome sequence of Leucania seperata nucleopolyhedrovirus.</title>
        <authorList>
            <person name="Xiao H."/>
            <person name="Qi Y."/>
        </authorList>
    </citation>
    <scope>NUCLEOTIDE SEQUENCE [LARGE SCALE GENOMIC DNA]</scope>
    <source>
        <strain evidence="1 2">AH1</strain>
    </source>
</reference>
<organism evidence="1 2">
    <name type="scientific">Leucania separata nucleopolyhedrovirus</name>
    <name type="common">LsNPV</name>
    <dbReference type="NCBI Taxonomy" id="1307956"/>
    <lineage>
        <taxon>Viruses</taxon>
        <taxon>Viruses incertae sedis</taxon>
        <taxon>Naldaviricetes</taxon>
        <taxon>Lefavirales</taxon>
        <taxon>Baculoviridae</taxon>
        <taxon>Alphabaculovirus</taxon>
        <taxon>Alphabaculovirus leseparatae</taxon>
    </lineage>
</organism>
<accession>Q0IKY4</accession>
<dbReference type="Proteomes" id="UP000201737">
    <property type="component" value="Segment"/>
</dbReference>